<dbReference type="Gene3D" id="1.10.1900.10">
    <property type="entry name" value="c-terminal domain of poly(a) binding protein"/>
    <property type="match status" value="1"/>
</dbReference>
<dbReference type="InterPro" id="IPR035979">
    <property type="entry name" value="RBD_domain_sf"/>
</dbReference>
<dbReference type="EMBL" id="CAJVPS010002933">
    <property type="protein sequence ID" value="CAG8579237.1"/>
    <property type="molecule type" value="Genomic_DNA"/>
</dbReference>
<evidence type="ECO:0000256" key="4">
    <source>
        <dbReference type="SAM" id="MobiDB-lite"/>
    </source>
</evidence>
<dbReference type="Gene3D" id="3.30.70.330">
    <property type="match status" value="2"/>
</dbReference>
<sequence>MTSTNTDINNNYYKKSTTNTFNKMPINGGNSNGLHSDEPKLYISKLPANMTEDEVIGIFNNVNNVNNVAYNNIAYHNVKPIKVDIKNRVLHFANRNIELGLVLDKIIVDPEKAYALYNKSDQWSLHLTDPNIEQDPQPTACVLEVKQFPPKIDLYEQFRKYGPIYSLKIPSKGRAYIQYFHKANAEEAVNKMSPFSPASSYSSSQTAPQPQSPGPEGPLVDPCNLFIKNLDANITSSDLFNHFRKYGRIISARVMRDQETNTSKGFGFVSYTTAEEADRAKQSMNNKTLGTKQIYPINAVNEYDQETLSGLAPKARTEILSSELQKRFKNIAVPQEEVGPIIEHLLKMKIHEVLHILKDPPALTQKIHEARASLQMEKKQRRGSDDPVQPSTPSASASYTSAEREKLTEQRAYIMLLQS</sequence>
<dbReference type="PANTHER" id="PTHR24012">
    <property type="entry name" value="RNA BINDING PROTEIN"/>
    <property type="match status" value="1"/>
</dbReference>
<dbReference type="InterPro" id="IPR036053">
    <property type="entry name" value="PABP-dom"/>
</dbReference>
<feature type="compositionally biased region" description="Low complexity" evidence="4">
    <location>
        <begin position="391"/>
        <end position="401"/>
    </location>
</feature>
<dbReference type="PROSITE" id="PS50102">
    <property type="entry name" value="RRM"/>
    <property type="match status" value="1"/>
</dbReference>
<accession>A0A9N9G5V3</accession>
<feature type="region of interest" description="Disordered" evidence="4">
    <location>
        <begin position="375"/>
        <end position="405"/>
    </location>
</feature>
<dbReference type="GO" id="GO:0003729">
    <property type="term" value="F:mRNA binding"/>
    <property type="evidence" value="ECO:0007669"/>
    <property type="project" value="UniProtKB-ARBA"/>
</dbReference>
<dbReference type="InterPro" id="IPR012677">
    <property type="entry name" value="Nucleotide-bd_a/b_plait_sf"/>
</dbReference>
<dbReference type="InterPro" id="IPR000504">
    <property type="entry name" value="RRM_dom"/>
</dbReference>
<dbReference type="SUPFAM" id="SSF63570">
    <property type="entry name" value="PABC (PABP) domain"/>
    <property type="match status" value="1"/>
</dbReference>
<keyword evidence="1" id="KW-0677">Repeat</keyword>
<dbReference type="CDD" id="cd00590">
    <property type="entry name" value="RRM_SF"/>
    <property type="match status" value="1"/>
</dbReference>
<dbReference type="GO" id="GO:0009967">
    <property type="term" value="P:positive regulation of signal transduction"/>
    <property type="evidence" value="ECO:0007669"/>
    <property type="project" value="UniProtKB-ARBA"/>
</dbReference>
<proteinExistence type="predicted"/>
<feature type="region of interest" description="Disordered" evidence="4">
    <location>
        <begin position="194"/>
        <end position="219"/>
    </location>
</feature>
<gene>
    <name evidence="6" type="ORF">ALEPTO_LOCUS7181</name>
</gene>
<protein>
    <submittedName>
        <fullName evidence="6">2334_t:CDS:1</fullName>
    </submittedName>
</protein>
<dbReference type="SUPFAM" id="SSF54928">
    <property type="entry name" value="RNA-binding domain, RBD"/>
    <property type="match status" value="1"/>
</dbReference>
<reference evidence="6" key="1">
    <citation type="submission" date="2021-06" db="EMBL/GenBank/DDBJ databases">
        <authorList>
            <person name="Kallberg Y."/>
            <person name="Tangrot J."/>
            <person name="Rosling A."/>
        </authorList>
    </citation>
    <scope>NUCLEOTIDE SEQUENCE</scope>
    <source>
        <strain evidence="6">FL130A</strain>
    </source>
</reference>
<evidence type="ECO:0000256" key="2">
    <source>
        <dbReference type="ARBA" id="ARBA00022884"/>
    </source>
</evidence>
<dbReference type="FunFam" id="3.30.70.330:FF:000383">
    <property type="entry name" value="Sex lethal, isoform D"/>
    <property type="match status" value="1"/>
</dbReference>
<evidence type="ECO:0000313" key="7">
    <source>
        <dbReference type="Proteomes" id="UP000789508"/>
    </source>
</evidence>
<name>A0A9N9G5V3_9GLOM</name>
<keyword evidence="7" id="KW-1185">Reference proteome</keyword>
<dbReference type="Pfam" id="PF00076">
    <property type="entry name" value="RRM_1"/>
    <property type="match status" value="2"/>
</dbReference>
<dbReference type="OrthoDB" id="6159137at2759"/>
<evidence type="ECO:0000256" key="1">
    <source>
        <dbReference type="ARBA" id="ARBA00022737"/>
    </source>
</evidence>
<feature type="compositionally biased region" description="Basic and acidic residues" evidence="4">
    <location>
        <begin position="375"/>
        <end position="385"/>
    </location>
</feature>
<evidence type="ECO:0000313" key="6">
    <source>
        <dbReference type="EMBL" id="CAG8579237.1"/>
    </source>
</evidence>
<evidence type="ECO:0000259" key="5">
    <source>
        <dbReference type="PROSITE" id="PS50102"/>
    </source>
</evidence>
<feature type="domain" description="RRM" evidence="5">
    <location>
        <begin position="223"/>
        <end position="294"/>
    </location>
</feature>
<dbReference type="Proteomes" id="UP000789508">
    <property type="component" value="Unassembled WGS sequence"/>
</dbReference>
<evidence type="ECO:0000256" key="3">
    <source>
        <dbReference type="PROSITE-ProRule" id="PRU00176"/>
    </source>
</evidence>
<feature type="compositionally biased region" description="Low complexity" evidence="4">
    <location>
        <begin position="194"/>
        <end position="209"/>
    </location>
</feature>
<organism evidence="6 7">
    <name type="scientific">Ambispora leptoticha</name>
    <dbReference type="NCBI Taxonomy" id="144679"/>
    <lineage>
        <taxon>Eukaryota</taxon>
        <taxon>Fungi</taxon>
        <taxon>Fungi incertae sedis</taxon>
        <taxon>Mucoromycota</taxon>
        <taxon>Glomeromycotina</taxon>
        <taxon>Glomeromycetes</taxon>
        <taxon>Archaeosporales</taxon>
        <taxon>Ambisporaceae</taxon>
        <taxon>Ambispora</taxon>
    </lineage>
</organism>
<dbReference type="AlphaFoldDB" id="A0A9N9G5V3"/>
<dbReference type="GO" id="GO:0010629">
    <property type="term" value="P:negative regulation of gene expression"/>
    <property type="evidence" value="ECO:0007669"/>
    <property type="project" value="UniProtKB-ARBA"/>
</dbReference>
<dbReference type="SMART" id="SM00360">
    <property type="entry name" value="RRM"/>
    <property type="match status" value="2"/>
</dbReference>
<dbReference type="GO" id="GO:0005737">
    <property type="term" value="C:cytoplasm"/>
    <property type="evidence" value="ECO:0007669"/>
    <property type="project" value="UniProtKB-ARBA"/>
</dbReference>
<comment type="caution">
    <text evidence="6">The sequence shown here is derived from an EMBL/GenBank/DDBJ whole genome shotgun (WGS) entry which is preliminary data.</text>
</comment>
<keyword evidence="2 3" id="KW-0694">RNA-binding</keyword>